<feature type="region of interest" description="Disordered" evidence="1">
    <location>
        <begin position="403"/>
        <end position="438"/>
    </location>
</feature>
<organism evidence="2 3">
    <name type="scientific">Periconia digitata</name>
    <dbReference type="NCBI Taxonomy" id="1303443"/>
    <lineage>
        <taxon>Eukaryota</taxon>
        <taxon>Fungi</taxon>
        <taxon>Dikarya</taxon>
        <taxon>Ascomycota</taxon>
        <taxon>Pezizomycotina</taxon>
        <taxon>Dothideomycetes</taxon>
        <taxon>Pleosporomycetidae</taxon>
        <taxon>Pleosporales</taxon>
        <taxon>Massarineae</taxon>
        <taxon>Periconiaceae</taxon>
        <taxon>Periconia</taxon>
    </lineage>
</organism>
<feature type="compositionally biased region" description="Polar residues" evidence="1">
    <location>
        <begin position="102"/>
        <end position="122"/>
    </location>
</feature>
<feature type="region of interest" description="Disordered" evidence="1">
    <location>
        <begin position="102"/>
        <end position="143"/>
    </location>
</feature>
<feature type="region of interest" description="Disordered" evidence="1">
    <location>
        <begin position="168"/>
        <end position="214"/>
    </location>
</feature>
<evidence type="ECO:0000313" key="3">
    <source>
        <dbReference type="Proteomes" id="UP001152607"/>
    </source>
</evidence>
<accession>A0A9W4XQ57</accession>
<feature type="compositionally biased region" description="Polar residues" evidence="1">
    <location>
        <begin position="168"/>
        <end position="179"/>
    </location>
</feature>
<dbReference type="OrthoDB" id="3944862at2759"/>
<feature type="compositionally biased region" description="Polar residues" evidence="1">
    <location>
        <begin position="191"/>
        <end position="201"/>
    </location>
</feature>
<sequence>MSELHHSSSMSTAVNPTITHVGAGSGLPPDKAYSDMVPEHEATFNERAFSAFLDVKRPESLLRRSSSMLTLYSQRQYDDYSPGCAKADFDMYELKDITQDNGSPCLDSTSPHLFHSSSQSRNPDSEAHPEAMQSHRVDDTKLDDQNYTGSWQSWRECTPDDFLLQSNSLSPEPWYSTTPRSHRGSKARTDGQGTPLRSSLKNKSRTTSTTPTEELSLDAAIASLRRVKTVNFEDTMAMKTVSLLPLNSKLVESDGDLDHAEEGRASDSAKNDDRSPLKPDQGLSYTFPRTKSTIADIEITKTNVHCHINVEIPTDLDTDYFAVVPGEDLPTGSKARGDLRSSSASQVLERYGSPTLHSLEKASARLANSSFRNSSQDHQFELKNVVLPYEDVDSDFQAVRRIGSGDGATRAPPNSKIASAKPSRLPSQSTGEHFQRTRSYDETNAIRSPGDRNTFSEQTFPLEVVLTHPAGDPEPIFRMNDEYNNTIEEDPLFRTLSNIDEPDIKFRGHRDSVTLERNSVLRSRRVTPELLAYGDSIADVRKRMHVRNHAASESRRISSRPMPATMESFGSLEHGFSSYVISRGTMNGLAAKRVD</sequence>
<name>A0A9W4XQ57_9PLEO</name>
<evidence type="ECO:0000256" key="1">
    <source>
        <dbReference type="SAM" id="MobiDB-lite"/>
    </source>
</evidence>
<comment type="caution">
    <text evidence="2">The sequence shown here is derived from an EMBL/GenBank/DDBJ whole genome shotgun (WGS) entry which is preliminary data.</text>
</comment>
<feature type="compositionally biased region" description="Basic and acidic residues" evidence="1">
    <location>
        <begin position="259"/>
        <end position="277"/>
    </location>
</feature>
<keyword evidence="3" id="KW-1185">Reference proteome</keyword>
<feature type="region of interest" description="Disordered" evidence="1">
    <location>
        <begin position="259"/>
        <end position="286"/>
    </location>
</feature>
<evidence type="ECO:0000313" key="2">
    <source>
        <dbReference type="EMBL" id="CAI6340174.1"/>
    </source>
</evidence>
<dbReference type="Proteomes" id="UP001152607">
    <property type="component" value="Unassembled WGS sequence"/>
</dbReference>
<gene>
    <name evidence="2" type="ORF">PDIGIT_LOCUS13345</name>
</gene>
<proteinExistence type="predicted"/>
<reference evidence="2" key="1">
    <citation type="submission" date="2023-01" db="EMBL/GenBank/DDBJ databases">
        <authorList>
            <person name="Van Ghelder C."/>
            <person name="Rancurel C."/>
        </authorList>
    </citation>
    <scope>NUCLEOTIDE SEQUENCE</scope>
    <source>
        <strain evidence="2">CNCM I-4278</strain>
    </source>
</reference>
<dbReference type="EMBL" id="CAOQHR010000010">
    <property type="protein sequence ID" value="CAI6340174.1"/>
    <property type="molecule type" value="Genomic_DNA"/>
</dbReference>
<dbReference type="AlphaFoldDB" id="A0A9W4XQ57"/>
<feature type="compositionally biased region" description="Basic and acidic residues" evidence="1">
    <location>
        <begin position="123"/>
        <end position="143"/>
    </location>
</feature>
<protein>
    <submittedName>
        <fullName evidence="2">Uncharacterized protein</fullName>
    </submittedName>
</protein>